<sequence length="479" mass="50033">MPHDTVSVPLAGSIARAVTGISYDAMPAEVAERACLLILDAVGVALAASARGHGRGLIESLAALGGTGSHAVIGHPAQLGARDAACANGLLMHSLEFDDTHMAAILHVTCTAFPAVLATGAHLGASGREVLEAYVAGAEVAARLGMAAKGAFQRRGFHPTGVIGTFAAALATGKLLKLDHEQMVHAQGIALSLASGSMQFLDDGGSMKSFHPGWAAQAGMTAAMMAAQGLTGARHTYEGRFGLFQSFIGMDALDTDLPGMVQSIGAEWEVPKIAVKPFPAAYYSHACIEAAVELSQYDNFDIDEVEEITACVPAEVVGKIGAPIERKRRPKTPSDAQFALPFLVATALVRRQFTLSDIDADVLQDARILALADRVLCEGVSGTSFPTFYPGSLVVRLRDGQTFTKSVDINLGSQGRPIGSNFIQAKFISNTDRSFAAGEAADGIMSFILNLPDRPNIRDFYQAVAAPAGAATRSAKDVA</sequence>
<evidence type="ECO:0000259" key="2">
    <source>
        <dbReference type="Pfam" id="PF03972"/>
    </source>
</evidence>
<gene>
    <name evidence="4" type="ORF">GCM10007276_06680</name>
</gene>
<feature type="domain" description="MmgE/PrpD C-terminal" evidence="3">
    <location>
        <begin position="278"/>
        <end position="440"/>
    </location>
</feature>
<comment type="similarity">
    <text evidence="1">Belongs to the PrpD family.</text>
</comment>
<evidence type="ECO:0000256" key="1">
    <source>
        <dbReference type="ARBA" id="ARBA00006174"/>
    </source>
</evidence>
<evidence type="ECO:0000313" key="5">
    <source>
        <dbReference type="Proteomes" id="UP000602745"/>
    </source>
</evidence>
<dbReference type="InterPro" id="IPR005656">
    <property type="entry name" value="MmgE_PrpD"/>
</dbReference>
<proteinExistence type="inferred from homology"/>
<keyword evidence="5" id="KW-1185">Reference proteome</keyword>
<dbReference type="PANTHER" id="PTHR16943:SF8">
    <property type="entry name" value="2-METHYLCITRATE DEHYDRATASE"/>
    <property type="match status" value="1"/>
</dbReference>
<protein>
    <submittedName>
        <fullName evidence="4">2-methylcitrate dehydratase</fullName>
    </submittedName>
</protein>
<dbReference type="InterPro" id="IPR045336">
    <property type="entry name" value="MmgE_PrpD_N"/>
</dbReference>
<dbReference type="AlphaFoldDB" id="A0A8J2VJI5"/>
<dbReference type="SUPFAM" id="SSF103378">
    <property type="entry name" value="2-methylcitrate dehydratase PrpD"/>
    <property type="match status" value="1"/>
</dbReference>
<feature type="domain" description="MmgE/PrpD N-terminal" evidence="2">
    <location>
        <begin position="13"/>
        <end position="251"/>
    </location>
</feature>
<dbReference type="PANTHER" id="PTHR16943">
    <property type="entry name" value="2-METHYLCITRATE DEHYDRATASE-RELATED"/>
    <property type="match status" value="1"/>
</dbReference>
<accession>A0A8J2VJI5</accession>
<evidence type="ECO:0000313" key="4">
    <source>
        <dbReference type="EMBL" id="GGE32125.1"/>
    </source>
</evidence>
<dbReference type="EMBL" id="BMCP01000001">
    <property type="protein sequence ID" value="GGE32125.1"/>
    <property type="molecule type" value="Genomic_DNA"/>
</dbReference>
<dbReference type="InterPro" id="IPR042183">
    <property type="entry name" value="MmgE/PrpD_sf_1"/>
</dbReference>
<dbReference type="Pfam" id="PF03972">
    <property type="entry name" value="MmgE_PrpD_N"/>
    <property type="match status" value="1"/>
</dbReference>
<organism evidence="4 5">
    <name type="scientific">Agaricicola taiwanensis</name>
    <dbReference type="NCBI Taxonomy" id="591372"/>
    <lineage>
        <taxon>Bacteria</taxon>
        <taxon>Pseudomonadati</taxon>
        <taxon>Pseudomonadota</taxon>
        <taxon>Alphaproteobacteria</taxon>
        <taxon>Rhodobacterales</taxon>
        <taxon>Paracoccaceae</taxon>
        <taxon>Agaricicola</taxon>
    </lineage>
</organism>
<evidence type="ECO:0000259" key="3">
    <source>
        <dbReference type="Pfam" id="PF19305"/>
    </source>
</evidence>
<reference evidence="4" key="1">
    <citation type="journal article" date="2014" name="Int. J. Syst. Evol. Microbiol.">
        <title>Complete genome sequence of Corynebacterium casei LMG S-19264T (=DSM 44701T), isolated from a smear-ripened cheese.</title>
        <authorList>
            <consortium name="US DOE Joint Genome Institute (JGI-PGF)"/>
            <person name="Walter F."/>
            <person name="Albersmeier A."/>
            <person name="Kalinowski J."/>
            <person name="Ruckert C."/>
        </authorList>
    </citation>
    <scope>NUCLEOTIDE SEQUENCE</scope>
    <source>
        <strain evidence="4">CCM 7684</strain>
    </source>
</reference>
<dbReference type="Gene3D" id="3.30.1330.120">
    <property type="entry name" value="2-methylcitrate dehydratase PrpD"/>
    <property type="match status" value="1"/>
</dbReference>
<dbReference type="GO" id="GO:0016829">
    <property type="term" value="F:lyase activity"/>
    <property type="evidence" value="ECO:0007669"/>
    <property type="project" value="InterPro"/>
</dbReference>
<dbReference type="RefSeq" id="WP_188408273.1">
    <property type="nucleotide sequence ID" value="NZ_BMCP01000001.1"/>
</dbReference>
<comment type="caution">
    <text evidence="4">The sequence shown here is derived from an EMBL/GenBank/DDBJ whole genome shotgun (WGS) entry which is preliminary data.</text>
</comment>
<dbReference type="InterPro" id="IPR045337">
    <property type="entry name" value="MmgE_PrpD_C"/>
</dbReference>
<dbReference type="InterPro" id="IPR042188">
    <property type="entry name" value="MmgE/PrpD_sf_2"/>
</dbReference>
<dbReference type="InterPro" id="IPR036148">
    <property type="entry name" value="MmgE/PrpD_sf"/>
</dbReference>
<reference evidence="4" key="2">
    <citation type="submission" date="2020-09" db="EMBL/GenBank/DDBJ databases">
        <authorList>
            <person name="Sun Q."/>
            <person name="Sedlacek I."/>
        </authorList>
    </citation>
    <scope>NUCLEOTIDE SEQUENCE</scope>
    <source>
        <strain evidence="4">CCM 7684</strain>
    </source>
</reference>
<dbReference type="Pfam" id="PF19305">
    <property type="entry name" value="MmgE_PrpD_C"/>
    <property type="match status" value="1"/>
</dbReference>
<dbReference type="Gene3D" id="1.10.4100.10">
    <property type="entry name" value="2-methylcitrate dehydratase PrpD"/>
    <property type="match status" value="1"/>
</dbReference>
<name>A0A8J2VJI5_9RHOB</name>
<dbReference type="Proteomes" id="UP000602745">
    <property type="component" value="Unassembled WGS sequence"/>
</dbReference>